<dbReference type="SUPFAM" id="SSF52540">
    <property type="entry name" value="P-loop containing nucleoside triphosphate hydrolases"/>
    <property type="match status" value="1"/>
</dbReference>
<dbReference type="InterPro" id="IPR027417">
    <property type="entry name" value="P-loop_NTPase"/>
</dbReference>
<dbReference type="InterPro" id="IPR003959">
    <property type="entry name" value="ATPase_AAA_core"/>
</dbReference>
<sequence length="457" mass="53593">MFIGFSVSNFLSFKNPQTMSMMASKVARHKEHILNGNGKKILKTGLIYGANAGGKSNFIKAIDFSRDIILDGLEEVDLNRKYFRISKDGYRQPGVFEYRLITQSKKEYSYGIAISYATKEIISEWLVRIEKSGSETCIFNRDIDENGMNFTFSEVKHKNEAEKIKWEIFLDVFGKNISPAMKKKSILSDVAERSNEKNGILKEIRDVYEWFQSIIILFPTSQYSGLNQLVEKEEVRKFFSDILKYFDTGIESVESKQGEMNFDRIFEGIPKEHAEKLKIRISNDIENDPVMFKVNNQVYSLRKDEDGNIITTKMMQNHGNSQELFEYSDESDGTQRLFDLIPLFYEHQNNRVIFIDEIDRSLHTNLTRRFLELFYTLTEDADCQIIATTHDSNLLDLDLVRQDEIWFVKRSEDHSSKMYSLNRYKERYDKKIDKEYLLGRYDAIPIFDEEILEDMND</sequence>
<evidence type="ECO:0000259" key="1">
    <source>
        <dbReference type="Pfam" id="PF13304"/>
    </source>
</evidence>
<dbReference type="Pfam" id="PF13304">
    <property type="entry name" value="AAA_21"/>
    <property type="match status" value="2"/>
</dbReference>
<dbReference type="Proteomes" id="UP000657421">
    <property type="component" value="Unassembled WGS sequence"/>
</dbReference>
<comment type="caution">
    <text evidence="2">The sequence shown here is derived from an EMBL/GenBank/DDBJ whole genome shotgun (WGS) entry which is preliminary data.</text>
</comment>
<organism evidence="2 3">
    <name type="scientific">Jingyaoa shaoxingensis</name>
    <dbReference type="NCBI Taxonomy" id="2763671"/>
    <lineage>
        <taxon>Bacteria</taxon>
        <taxon>Bacillati</taxon>
        <taxon>Bacillota</taxon>
        <taxon>Clostridia</taxon>
        <taxon>Lachnospirales</taxon>
        <taxon>Lachnospiraceae</taxon>
        <taxon>Jingyaoa</taxon>
    </lineage>
</organism>
<dbReference type="PANTHER" id="PTHR40396:SF1">
    <property type="entry name" value="ATPASE AAA-TYPE CORE DOMAIN-CONTAINING PROTEIN"/>
    <property type="match status" value="1"/>
</dbReference>
<proteinExistence type="predicted"/>
<dbReference type="PANTHER" id="PTHR40396">
    <property type="entry name" value="ATPASE-LIKE PROTEIN"/>
    <property type="match status" value="1"/>
</dbReference>
<reference evidence="2 3" key="1">
    <citation type="submission" date="2020-08" db="EMBL/GenBank/DDBJ databases">
        <title>Genome public.</title>
        <authorList>
            <person name="Liu C."/>
            <person name="Sun Q."/>
        </authorList>
    </citation>
    <scope>NUCLEOTIDE SEQUENCE [LARGE SCALE GENOMIC DNA]</scope>
    <source>
        <strain evidence="2 3">NSJ-46</strain>
    </source>
</reference>
<dbReference type="GO" id="GO:0005524">
    <property type="term" value="F:ATP binding"/>
    <property type="evidence" value="ECO:0007669"/>
    <property type="project" value="UniProtKB-KW"/>
</dbReference>
<evidence type="ECO:0000313" key="3">
    <source>
        <dbReference type="Proteomes" id="UP000657421"/>
    </source>
</evidence>
<feature type="domain" description="ATPase AAA-type core" evidence="1">
    <location>
        <begin position="262"/>
        <end position="396"/>
    </location>
</feature>
<name>A0ABR7NEE6_9FIRM</name>
<dbReference type="EMBL" id="JACRSZ010000015">
    <property type="protein sequence ID" value="MBC8574033.1"/>
    <property type="molecule type" value="Genomic_DNA"/>
</dbReference>
<feature type="domain" description="ATPase AAA-type core" evidence="1">
    <location>
        <begin position="47"/>
        <end position="151"/>
    </location>
</feature>
<keyword evidence="2" id="KW-0067">ATP-binding</keyword>
<gene>
    <name evidence="2" type="ORF">H8716_13230</name>
</gene>
<keyword evidence="2" id="KW-0547">Nucleotide-binding</keyword>
<evidence type="ECO:0000313" key="2">
    <source>
        <dbReference type="EMBL" id="MBC8574033.1"/>
    </source>
</evidence>
<accession>A0ABR7NEE6</accession>
<protein>
    <submittedName>
        <fullName evidence="2">ATP-binding protein</fullName>
    </submittedName>
</protein>
<dbReference type="RefSeq" id="WP_249309523.1">
    <property type="nucleotide sequence ID" value="NZ_JACRSZ010000015.1"/>
</dbReference>
<dbReference type="Gene3D" id="3.40.50.300">
    <property type="entry name" value="P-loop containing nucleotide triphosphate hydrolases"/>
    <property type="match status" value="1"/>
</dbReference>
<keyword evidence="3" id="KW-1185">Reference proteome</keyword>